<dbReference type="Gene3D" id="3.40.50.300">
    <property type="entry name" value="P-loop containing nucleotide triphosphate hydrolases"/>
    <property type="match status" value="1"/>
</dbReference>
<dbReference type="EMBL" id="JANBOH010000010">
    <property type="protein sequence ID" value="KAJ1648168.1"/>
    <property type="molecule type" value="Genomic_DNA"/>
</dbReference>
<protein>
    <recommendedName>
        <fullName evidence="4">DNA recombination and repair protein Rad51-like C-terminal domain-containing protein</fullName>
    </recommendedName>
</protein>
<dbReference type="AlphaFoldDB" id="A0A9W8CMZ4"/>
<evidence type="ECO:0000256" key="1">
    <source>
        <dbReference type="SAM" id="MobiDB-lite"/>
    </source>
</evidence>
<feature type="compositionally biased region" description="Low complexity" evidence="1">
    <location>
        <begin position="270"/>
        <end position="298"/>
    </location>
</feature>
<feature type="region of interest" description="Disordered" evidence="1">
    <location>
        <begin position="16"/>
        <end position="48"/>
    </location>
</feature>
<dbReference type="GO" id="GO:0033063">
    <property type="term" value="C:Rad51B-Rad51C-Rad51D-XRCC2 complex"/>
    <property type="evidence" value="ECO:0007669"/>
    <property type="project" value="InterPro"/>
</dbReference>
<proteinExistence type="predicted"/>
<dbReference type="GO" id="GO:0005657">
    <property type="term" value="C:replication fork"/>
    <property type="evidence" value="ECO:0007669"/>
    <property type="project" value="InterPro"/>
</dbReference>
<feature type="compositionally biased region" description="Polar residues" evidence="1">
    <location>
        <begin position="26"/>
        <end position="37"/>
    </location>
</feature>
<dbReference type="InterPro" id="IPR027417">
    <property type="entry name" value="P-loop_NTPase"/>
</dbReference>
<keyword evidence="3" id="KW-1185">Reference proteome</keyword>
<dbReference type="GO" id="GO:0000400">
    <property type="term" value="F:four-way junction DNA binding"/>
    <property type="evidence" value="ECO:0007669"/>
    <property type="project" value="TreeGrafter"/>
</dbReference>
<accession>A0A9W8CMZ4</accession>
<evidence type="ECO:0000313" key="2">
    <source>
        <dbReference type="EMBL" id="KAJ1648168.1"/>
    </source>
</evidence>
<sequence>MYAEIERLLSQIASESGHDVVRSSAAPGSTSNTQSQRPTKRKQVQTSVHPLDTALTELDGEDAMPPMLELLGTPGSGKTQTLYRICASAALPETIRTGSSTVRLNGHGSHVLFVDVDGKSDVRLLSQSIRGKARENIELGHKGQLVDDKGIMNEAVGSALKRIHMFSPETTQSLVATLAMLPRYAAQQGINTAECVLLVDGLGANFWFDRRSADNSWLRIKRATPMFRLQQLLVDTLQQVRRQMGCLCVVTSVLFLRNSSAEPVLAKSISQESMGSPSQEGSQGSQSMQRPQQQQQQQRLIEADRTVYRNHMIPRWQNVVSRSFVLETALCREGQVMQDSGTVTELRITPLVDGRSRQQPFRAYIGTQGLRAAPALSKQ</sequence>
<organism evidence="2 3">
    <name type="scientific">Coemansia asiatica</name>
    <dbReference type="NCBI Taxonomy" id="1052880"/>
    <lineage>
        <taxon>Eukaryota</taxon>
        <taxon>Fungi</taxon>
        <taxon>Fungi incertae sedis</taxon>
        <taxon>Zoopagomycota</taxon>
        <taxon>Kickxellomycotina</taxon>
        <taxon>Kickxellomycetes</taxon>
        <taxon>Kickxellales</taxon>
        <taxon>Kickxellaceae</taxon>
        <taxon>Coemansia</taxon>
    </lineage>
</organism>
<feature type="region of interest" description="Disordered" evidence="1">
    <location>
        <begin position="267"/>
        <end position="300"/>
    </location>
</feature>
<name>A0A9W8CMZ4_9FUNG</name>
<dbReference type="GO" id="GO:0005815">
    <property type="term" value="C:microtubule organizing center"/>
    <property type="evidence" value="ECO:0007669"/>
    <property type="project" value="TreeGrafter"/>
</dbReference>
<dbReference type="Proteomes" id="UP001145021">
    <property type="component" value="Unassembled WGS sequence"/>
</dbReference>
<dbReference type="PANTHER" id="PTHR46644">
    <property type="entry name" value="DNA REPAIR PROTEIN XRCC2"/>
    <property type="match status" value="1"/>
</dbReference>
<dbReference type="PANTHER" id="PTHR46644:SF2">
    <property type="entry name" value="DNA REPAIR PROTEIN XRCC2"/>
    <property type="match status" value="1"/>
</dbReference>
<comment type="caution">
    <text evidence="2">The sequence shown here is derived from an EMBL/GenBank/DDBJ whole genome shotgun (WGS) entry which is preliminary data.</text>
</comment>
<dbReference type="SUPFAM" id="SSF52540">
    <property type="entry name" value="P-loop containing nucleoside triphosphate hydrolases"/>
    <property type="match status" value="1"/>
</dbReference>
<reference evidence="2" key="1">
    <citation type="submission" date="2022-07" db="EMBL/GenBank/DDBJ databases">
        <title>Phylogenomic reconstructions and comparative analyses of Kickxellomycotina fungi.</title>
        <authorList>
            <person name="Reynolds N.K."/>
            <person name="Stajich J.E."/>
            <person name="Barry K."/>
            <person name="Grigoriev I.V."/>
            <person name="Crous P."/>
            <person name="Smith M.E."/>
        </authorList>
    </citation>
    <scope>NUCLEOTIDE SEQUENCE</scope>
    <source>
        <strain evidence="2">NBRC 105413</strain>
    </source>
</reference>
<dbReference type="GO" id="GO:0000724">
    <property type="term" value="P:double-strand break repair via homologous recombination"/>
    <property type="evidence" value="ECO:0007669"/>
    <property type="project" value="InterPro"/>
</dbReference>
<evidence type="ECO:0008006" key="4">
    <source>
        <dbReference type="Google" id="ProtNLM"/>
    </source>
</evidence>
<dbReference type="InterPro" id="IPR030547">
    <property type="entry name" value="XRCC2"/>
</dbReference>
<dbReference type="GO" id="GO:0042148">
    <property type="term" value="P:DNA strand invasion"/>
    <property type="evidence" value="ECO:0007669"/>
    <property type="project" value="TreeGrafter"/>
</dbReference>
<gene>
    <name evidence="2" type="ORF">LPJ64_000528</name>
</gene>
<evidence type="ECO:0000313" key="3">
    <source>
        <dbReference type="Proteomes" id="UP001145021"/>
    </source>
</evidence>